<dbReference type="Proteomes" id="UP001209276">
    <property type="component" value="Unassembled WGS sequence"/>
</dbReference>
<sequence length="462" mass="51111">MKRKSIRQLLDGYKKKQFSPVEITREYVREIKNRDPVYNAYITVTKEHALRKAKRLEKKWNRGKNAGMLFGIPLSYKDNLATKDVRTTNGSGIYRSFIPVRTAAVIRRANKENAIMLGKNNMHEFALGITSNNPHYGPVRNPWNIEYSPGGSSGGSAAAVAGNMSVASIGTDTGGSVRIPAASCGIAGLKPTYGTLPTSGVDFVSWTMDHAGPLAANMDDLAIIMDALTRKDYSRYLIANIRGMRIGVPINFFNEHIEEETLRLYQAALAALGMLGAVLVDVDTSFLYGYQECGLTIAAAEAGYVHRDDIACCLMEMGADVRAILESSLEITSLQYITALHKKEEYTKAFKRIFKQVDVLATPTLPIPPRRIGVESVTFGSYTENIFDAMTRYTEIFNMTGMPALTLPCGITEQEQLPVGLQLIADHHREDHLIRTGYSYEQSELGGYYVKRDQIISGTCGF</sequence>
<dbReference type="RefSeq" id="WP_087440440.1">
    <property type="nucleotide sequence ID" value="NZ_CABMNB010000005.1"/>
</dbReference>
<dbReference type="SUPFAM" id="SSF75304">
    <property type="entry name" value="Amidase signature (AS) enzymes"/>
    <property type="match status" value="1"/>
</dbReference>
<dbReference type="InterPro" id="IPR000120">
    <property type="entry name" value="Amidase"/>
</dbReference>
<evidence type="ECO:0000313" key="3">
    <source>
        <dbReference type="EMBL" id="QDM44791.1"/>
    </source>
</evidence>
<feature type="domain" description="Amidase" evidence="1">
    <location>
        <begin position="22"/>
        <end position="433"/>
    </location>
</feature>
<dbReference type="EMBL" id="JAMDMM010000040">
    <property type="protein sequence ID" value="MCY9609599.1"/>
    <property type="molecule type" value="Genomic_DNA"/>
</dbReference>
<reference evidence="2 5" key="2">
    <citation type="submission" date="2022-05" db="EMBL/GenBank/DDBJ databases">
        <title>Genome Sequencing of Bee-Associated Microbes.</title>
        <authorList>
            <person name="Dunlap C."/>
        </authorList>
    </citation>
    <scope>NUCLEOTIDE SEQUENCE [LARGE SCALE GENOMIC DNA]</scope>
    <source>
        <strain evidence="2 5">NRRL B-14613</strain>
    </source>
</reference>
<dbReference type="EMBL" id="CP041405">
    <property type="protein sequence ID" value="QDM44791.1"/>
    <property type="molecule type" value="Genomic_DNA"/>
</dbReference>
<evidence type="ECO:0000313" key="4">
    <source>
        <dbReference type="Proteomes" id="UP000315377"/>
    </source>
</evidence>
<accession>A0AAP9DYP5</accession>
<gene>
    <name evidence="3" type="ORF">FLT43_15895</name>
    <name evidence="2" type="ORF">M5W83_20835</name>
</gene>
<dbReference type="Proteomes" id="UP000315377">
    <property type="component" value="Chromosome"/>
</dbReference>
<evidence type="ECO:0000259" key="1">
    <source>
        <dbReference type="Pfam" id="PF01425"/>
    </source>
</evidence>
<dbReference type="InterPro" id="IPR020556">
    <property type="entry name" value="Amidase_CS"/>
</dbReference>
<evidence type="ECO:0000313" key="2">
    <source>
        <dbReference type="EMBL" id="MCY9609599.1"/>
    </source>
</evidence>
<dbReference type="InterPro" id="IPR023631">
    <property type="entry name" value="Amidase_dom"/>
</dbReference>
<dbReference type="GO" id="GO:0003824">
    <property type="term" value="F:catalytic activity"/>
    <property type="evidence" value="ECO:0007669"/>
    <property type="project" value="InterPro"/>
</dbReference>
<dbReference type="Gene3D" id="3.90.1300.10">
    <property type="entry name" value="Amidase signature (AS) domain"/>
    <property type="match status" value="1"/>
</dbReference>
<reference evidence="3 4" key="1">
    <citation type="submission" date="2019-07" db="EMBL/GenBank/DDBJ databases">
        <title>Paenibacillus thiaminolyticus NRRL B-4156.</title>
        <authorList>
            <person name="Hehnly C."/>
            <person name="Zhang L."/>
        </authorList>
    </citation>
    <scope>NUCLEOTIDE SEQUENCE [LARGE SCALE GENOMIC DNA]</scope>
    <source>
        <strain evidence="3 4">NRRL B-4156</strain>
    </source>
</reference>
<organism evidence="3 4">
    <name type="scientific">Paenibacillus thiaminolyticus</name>
    <name type="common">Bacillus thiaminolyticus</name>
    <dbReference type="NCBI Taxonomy" id="49283"/>
    <lineage>
        <taxon>Bacteria</taxon>
        <taxon>Bacillati</taxon>
        <taxon>Bacillota</taxon>
        <taxon>Bacilli</taxon>
        <taxon>Bacillales</taxon>
        <taxon>Paenibacillaceae</taxon>
        <taxon>Paenibacillus</taxon>
    </lineage>
</organism>
<keyword evidence="5" id="KW-1185">Reference proteome</keyword>
<dbReference type="PANTHER" id="PTHR11895:SF67">
    <property type="entry name" value="AMIDASE DOMAIN-CONTAINING PROTEIN"/>
    <property type="match status" value="1"/>
</dbReference>
<dbReference type="GeneID" id="76997446"/>
<name>A0AAP9DYP5_PANTH</name>
<evidence type="ECO:0000313" key="5">
    <source>
        <dbReference type="Proteomes" id="UP001209276"/>
    </source>
</evidence>
<protein>
    <submittedName>
        <fullName evidence="3">Amidase</fullName>
    </submittedName>
</protein>
<dbReference type="Pfam" id="PF01425">
    <property type="entry name" value="Amidase"/>
    <property type="match status" value="1"/>
</dbReference>
<dbReference type="AlphaFoldDB" id="A0AAP9DYP5"/>
<proteinExistence type="predicted"/>
<dbReference type="InterPro" id="IPR036928">
    <property type="entry name" value="AS_sf"/>
</dbReference>
<dbReference type="PROSITE" id="PS00571">
    <property type="entry name" value="AMIDASES"/>
    <property type="match status" value="1"/>
</dbReference>
<dbReference type="PANTHER" id="PTHR11895">
    <property type="entry name" value="TRANSAMIDASE"/>
    <property type="match status" value="1"/>
</dbReference>